<evidence type="ECO:0000256" key="5">
    <source>
        <dbReference type="ARBA" id="ARBA00023136"/>
    </source>
</evidence>
<name>A0A7S4A3V8_9STRA</name>
<dbReference type="AlphaFoldDB" id="A0A7S4A3V8"/>
<organism evidence="7">
    <name type="scientific">Pelagomonas calceolata</name>
    <dbReference type="NCBI Taxonomy" id="35677"/>
    <lineage>
        <taxon>Eukaryota</taxon>
        <taxon>Sar</taxon>
        <taxon>Stramenopiles</taxon>
        <taxon>Ochrophyta</taxon>
        <taxon>Pelagophyceae</taxon>
        <taxon>Pelagomonadales</taxon>
        <taxon>Pelagomonadaceae</taxon>
        <taxon>Pelagomonas</taxon>
    </lineage>
</organism>
<dbReference type="EMBL" id="CAKKNE010000002">
    <property type="protein sequence ID" value="CAH0368924.1"/>
    <property type="molecule type" value="Genomic_DNA"/>
</dbReference>
<proteinExistence type="predicted"/>
<dbReference type="PANTHER" id="PTHR12270">
    <property type="entry name" value="GLYCOSYLTRANSFERASE-RELATED"/>
    <property type="match status" value="1"/>
</dbReference>
<dbReference type="EMBL" id="HBIW01021144">
    <property type="protein sequence ID" value="CAE0702786.1"/>
    <property type="molecule type" value="Transcribed_RNA"/>
</dbReference>
<dbReference type="PANTHER" id="PTHR12270:SF52">
    <property type="entry name" value="GLYCOSYLTRANSFERASE-LIKE PROTEIN GNT13-RELATED"/>
    <property type="match status" value="1"/>
</dbReference>
<gene>
    <name evidence="7" type="ORF">PCAL00307_LOCUS18231</name>
    <name evidence="8" type="ORF">PECAL_2P20250</name>
</gene>
<dbReference type="GO" id="GO:0016020">
    <property type="term" value="C:membrane"/>
    <property type="evidence" value="ECO:0007669"/>
    <property type="project" value="UniProtKB-SubCell"/>
</dbReference>
<reference evidence="7" key="1">
    <citation type="submission" date="2021-01" db="EMBL/GenBank/DDBJ databases">
        <authorList>
            <person name="Corre E."/>
            <person name="Pelletier E."/>
            <person name="Niang G."/>
            <person name="Scheremetjew M."/>
            <person name="Finn R."/>
            <person name="Kale V."/>
            <person name="Holt S."/>
            <person name="Cochrane G."/>
            <person name="Meng A."/>
            <person name="Brown T."/>
            <person name="Cohen L."/>
        </authorList>
    </citation>
    <scope>NUCLEOTIDE SEQUENCE</scope>
    <source>
        <strain evidence="7">CCMP1756</strain>
    </source>
</reference>
<evidence type="ECO:0000256" key="3">
    <source>
        <dbReference type="ARBA" id="ARBA00022968"/>
    </source>
</evidence>
<evidence type="ECO:0000313" key="9">
    <source>
        <dbReference type="Proteomes" id="UP000789595"/>
    </source>
</evidence>
<evidence type="ECO:0000313" key="7">
    <source>
        <dbReference type="EMBL" id="CAE0702786.1"/>
    </source>
</evidence>
<evidence type="ECO:0000256" key="1">
    <source>
        <dbReference type="ARBA" id="ARBA00004606"/>
    </source>
</evidence>
<keyword evidence="4" id="KW-1133">Transmembrane helix</keyword>
<dbReference type="Pfam" id="PF13896">
    <property type="entry name" value="Glyco_transf_49"/>
    <property type="match status" value="1"/>
</dbReference>
<keyword evidence="5" id="KW-0472">Membrane</keyword>
<keyword evidence="9" id="KW-1185">Reference proteome</keyword>
<keyword evidence="3" id="KW-0735">Signal-anchor</keyword>
<comment type="subcellular location">
    <subcellularLocation>
        <location evidence="1">Membrane</location>
        <topology evidence="1">Single-pass type II membrane protein</topology>
    </subcellularLocation>
</comment>
<dbReference type="GO" id="GO:0015020">
    <property type="term" value="F:glucuronosyltransferase activity"/>
    <property type="evidence" value="ECO:0007669"/>
    <property type="project" value="TreeGrafter"/>
</dbReference>
<keyword evidence="6" id="KW-0325">Glycoprotein</keyword>
<sequence>MPPPPRRRRKPRAKCFVLLPVLGALTLYAYVVLKHFRPTTEQQHTVEEWVDDDPKTHFFREEALLHQPTPAPSYSTKTDDAIRSLYRGPRGCWRTQERAPARASIHSAFTGSVVTNDSFVSIATQLAQPEPFPESRDLCRVDFTLVTQASAERLWMLDHICQRWHGPIVISVYAPITEKIQTERDKCYPNQVEYIITTVKLHIYSDHSSYPVNKLRNMAISRVRTSHFLHADIDLWPDANLLPRLKRLSSMARHNHTFADPRQAIVIAAFAREVKTDCASSTAKAQRDKYRVDLKLCHREADQIPDSFETLKKCIMAKDCHIFDRYNHDGHGTTDYRSWLHGFDGGKSLKPVSCFGSNRYEPYVVLRKSPLLPMYEERFTGYGKNKIEQIVHLRYAGWRFQVLGRSFLTHFPHHKSAARVEWEETQDADGNTHRDRMDHLYREFLAQLMYAYGAPGSKDEAHARHTKICNT</sequence>
<evidence type="ECO:0000313" key="8">
    <source>
        <dbReference type="EMBL" id="CAH0368924.1"/>
    </source>
</evidence>
<reference evidence="8" key="2">
    <citation type="submission" date="2021-11" db="EMBL/GenBank/DDBJ databases">
        <authorList>
            <consortium name="Genoscope - CEA"/>
            <person name="William W."/>
        </authorList>
    </citation>
    <scope>NUCLEOTIDE SEQUENCE</scope>
</reference>
<dbReference type="GO" id="GO:0035269">
    <property type="term" value="P:protein O-linked glycosylation via mannose"/>
    <property type="evidence" value="ECO:0007669"/>
    <property type="project" value="TreeGrafter"/>
</dbReference>
<dbReference type="Proteomes" id="UP000789595">
    <property type="component" value="Unassembled WGS sequence"/>
</dbReference>
<evidence type="ECO:0000256" key="6">
    <source>
        <dbReference type="ARBA" id="ARBA00023180"/>
    </source>
</evidence>
<evidence type="ECO:0008006" key="10">
    <source>
        <dbReference type="Google" id="ProtNLM"/>
    </source>
</evidence>
<dbReference type="GO" id="GO:0042285">
    <property type="term" value="F:xylosyltransferase activity"/>
    <property type="evidence" value="ECO:0007669"/>
    <property type="project" value="TreeGrafter"/>
</dbReference>
<evidence type="ECO:0000256" key="4">
    <source>
        <dbReference type="ARBA" id="ARBA00022989"/>
    </source>
</evidence>
<dbReference type="OrthoDB" id="205012at2759"/>
<protein>
    <recommendedName>
        <fullName evidence="10">Glycosyltransferase-like protein LARGE2</fullName>
    </recommendedName>
</protein>
<keyword evidence="2" id="KW-0812">Transmembrane</keyword>
<dbReference type="InterPro" id="IPR051292">
    <property type="entry name" value="Xyl/GlcA_transferase"/>
</dbReference>
<accession>A0A7S4A3V8</accession>
<evidence type="ECO:0000256" key="2">
    <source>
        <dbReference type="ARBA" id="ARBA00022692"/>
    </source>
</evidence>